<accession>A0AAC8VRB1</accession>
<keyword evidence="4" id="KW-1185">Reference proteome</keyword>
<sequence length="62" mass="7052">MPISIRHVLPEETVAVYRLIPEFAGLHDAQTIGQRTDATAWRSDCWKHRNAGRRKMATSGFT</sequence>
<reference evidence="2 4" key="4">
    <citation type="submission" date="2018-06" db="EMBL/GenBank/DDBJ databases">
        <authorList>
            <consortium name="Pathogen Informatics"/>
            <person name="Doyle S."/>
        </authorList>
    </citation>
    <scope>NUCLEOTIDE SEQUENCE [LARGE SCALE GENOMIC DNA]</scope>
    <source>
        <strain evidence="4">NCTC 9529</strain>
        <strain evidence="2">NCTC9529</strain>
    </source>
</reference>
<organism evidence="1 3">
    <name type="scientific">Cronobacter universalis NCTC 9529</name>
    <dbReference type="NCBI Taxonomy" id="1074000"/>
    <lineage>
        <taxon>Bacteria</taxon>
        <taxon>Pseudomonadati</taxon>
        <taxon>Pseudomonadota</taxon>
        <taxon>Gammaproteobacteria</taxon>
        <taxon>Enterobacterales</taxon>
        <taxon>Enterobacteriaceae</taxon>
        <taxon>Cronobacter</taxon>
    </lineage>
</organism>
<name>A0AAC8VRB1_9ENTR</name>
<dbReference type="AlphaFoldDB" id="A0AAC8VRB1"/>
<dbReference type="RefSeq" id="WP_007699739.1">
    <property type="nucleotide sequence ID" value="NZ_AJKW01000008.1"/>
</dbReference>
<protein>
    <submittedName>
        <fullName evidence="1">Uncharacterized protein</fullName>
    </submittedName>
</protein>
<proteinExistence type="predicted"/>
<dbReference type="EMBL" id="UFYH01000001">
    <property type="protein sequence ID" value="STD11732.1"/>
    <property type="molecule type" value="Genomic_DNA"/>
</dbReference>
<dbReference type="KEGG" id="cui:AFK65_13335"/>
<dbReference type="Proteomes" id="UP000254849">
    <property type="component" value="Unassembled WGS sequence"/>
</dbReference>
<evidence type="ECO:0000313" key="3">
    <source>
        <dbReference type="Proteomes" id="UP000061974"/>
    </source>
</evidence>
<evidence type="ECO:0000313" key="1">
    <source>
        <dbReference type="EMBL" id="ALB55600.1"/>
    </source>
</evidence>
<reference evidence="1 3" key="3">
    <citation type="journal article" date="2016" name="Genome Announc.">
        <title>Fully Closed Genome Sequences of Five Type Strains of the Genus Cronobacter and One Cronobacter sakazakii Strain.</title>
        <authorList>
            <person name="Moine D."/>
            <person name="Kassam M."/>
            <person name="Baert L."/>
            <person name="Tang Y."/>
            <person name="Barretto C."/>
            <person name="Ngom Bru C."/>
            <person name="Klijn A."/>
            <person name="Descombes P."/>
        </authorList>
    </citation>
    <scope>NUCLEOTIDE SEQUENCE [LARGE SCALE GENOMIC DNA]</scope>
    <source>
        <strain evidence="1 3">NCTC 9529</strain>
    </source>
</reference>
<reference evidence="3" key="1">
    <citation type="submission" date="2015-07" db="EMBL/GenBank/DDBJ databases">
        <authorList>
            <person name="Moine D."/>
            <person name="Kassam M."/>
        </authorList>
    </citation>
    <scope>NUCLEOTIDE SEQUENCE [LARGE SCALE GENOMIC DNA]</scope>
    <source>
        <strain evidence="3">NCTC 9529</strain>
    </source>
</reference>
<gene>
    <name evidence="1" type="ORF">AFK65_13335</name>
    <name evidence="2" type="ORF">NCTC9529_02733</name>
</gene>
<dbReference type="EMBL" id="CP012257">
    <property type="protein sequence ID" value="ALB55600.1"/>
    <property type="molecule type" value="Genomic_DNA"/>
</dbReference>
<evidence type="ECO:0000313" key="2">
    <source>
        <dbReference type="EMBL" id="STD11732.1"/>
    </source>
</evidence>
<evidence type="ECO:0000313" key="4">
    <source>
        <dbReference type="Proteomes" id="UP000254849"/>
    </source>
</evidence>
<dbReference type="Proteomes" id="UP000061974">
    <property type="component" value="Chromosome"/>
</dbReference>
<reference evidence="3" key="2">
    <citation type="submission" date="2015-09" db="EMBL/GenBank/DDBJ databases">
        <title>Cronobacter genome sequencing and assembly.</title>
        <authorList>
            <person name="Descombes P."/>
            <person name="Baert L."/>
            <person name="Ngom-Bru C."/>
            <person name="Barretto C."/>
        </authorList>
    </citation>
    <scope>NUCLEOTIDE SEQUENCE [LARGE SCALE GENOMIC DNA]</scope>
    <source>
        <strain evidence="3">NCTC 9529</strain>
    </source>
</reference>